<dbReference type="PANTHER" id="PTHR10996:SF178">
    <property type="entry name" value="2-HYDROXYACID DEHYDROGENASE YGL185C-RELATED"/>
    <property type="match status" value="1"/>
</dbReference>
<dbReference type="GO" id="GO:0051287">
    <property type="term" value="F:NAD binding"/>
    <property type="evidence" value="ECO:0007669"/>
    <property type="project" value="InterPro"/>
</dbReference>
<evidence type="ECO:0000259" key="6">
    <source>
        <dbReference type="Pfam" id="PF02826"/>
    </source>
</evidence>
<dbReference type="Proteomes" id="UP000622653">
    <property type="component" value="Unassembled WGS sequence"/>
</dbReference>
<dbReference type="PROSITE" id="PS00671">
    <property type="entry name" value="D_2_HYDROXYACID_DH_3"/>
    <property type="match status" value="1"/>
</dbReference>
<protein>
    <submittedName>
        <fullName evidence="7">D-glycerate dehydrogenase</fullName>
    </submittedName>
</protein>
<keyword evidence="8" id="KW-1185">Reference proteome</keyword>
<dbReference type="InterPro" id="IPR050223">
    <property type="entry name" value="D-isomer_2-hydroxyacid_DH"/>
</dbReference>
<keyword evidence="2 4" id="KW-0560">Oxidoreductase</keyword>
<evidence type="ECO:0000256" key="2">
    <source>
        <dbReference type="ARBA" id="ARBA00023002"/>
    </source>
</evidence>
<dbReference type="AlphaFoldDB" id="A0A8J7KCH8"/>
<dbReference type="Pfam" id="PF00389">
    <property type="entry name" value="2-Hacid_dh"/>
    <property type="match status" value="1"/>
</dbReference>
<dbReference type="InterPro" id="IPR036291">
    <property type="entry name" value="NAD(P)-bd_dom_sf"/>
</dbReference>
<dbReference type="InterPro" id="IPR006140">
    <property type="entry name" value="D-isomer_DH_NAD-bd"/>
</dbReference>
<comment type="caution">
    <text evidence="7">The sequence shown here is derived from an EMBL/GenBank/DDBJ whole genome shotgun (WGS) entry which is preliminary data.</text>
</comment>
<dbReference type="InterPro" id="IPR006139">
    <property type="entry name" value="D-isomer_2_OHA_DH_cat_dom"/>
</dbReference>
<keyword evidence="3" id="KW-0520">NAD</keyword>
<comment type="similarity">
    <text evidence="1 4">Belongs to the D-isomer specific 2-hydroxyacid dehydrogenase family.</text>
</comment>
<dbReference type="PROSITE" id="PS00065">
    <property type="entry name" value="D_2_HYDROXYACID_DH_1"/>
    <property type="match status" value="1"/>
</dbReference>
<dbReference type="InterPro" id="IPR029752">
    <property type="entry name" value="D-isomer_DH_CS1"/>
</dbReference>
<feature type="domain" description="D-isomer specific 2-hydroxyacid dehydrogenase NAD-binding" evidence="6">
    <location>
        <begin position="111"/>
        <end position="289"/>
    </location>
</feature>
<dbReference type="GO" id="GO:0016618">
    <property type="term" value="F:hydroxypyruvate reductase [NAD(P)H] activity"/>
    <property type="evidence" value="ECO:0007669"/>
    <property type="project" value="TreeGrafter"/>
</dbReference>
<feature type="domain" description="D-isomer specific 2-hydroxyacid dehydrogenase catalytic" evidence="5">
    <location>
        <begin position="6"/>
        <end position="320"/>
    </location>
</feature>
<evidence type="ECO:0000256" key="1">
    <source>
        <dbReference type="ARBA" id="ARBA00005854"/>
    </source>
</evidence>
<dbReference type="GO" id="GO:0005829">
    <property type="term" value="C:cytosol"/>
    <property type="evidence" value="ECO:0007669"/>
    <property type="project" value="TreeGrafter"/>
</dbReference>
<evidence type="ECO:0000256" key="3">
    <source>
        <dbReference type="ARBA" id="ARBA00023027"/>
    </source>
</evidence>
<accession>A0A8J7KCH8</accession>
<dbReference type="GO" id="GO:0030267">
    <property type="term" value="F:glyoxylate reductase (NADPH) activity"/>
    <property type="evidence" value="ECO:0007669"/>
    <property type="project" value="TreeGrafter"/>
</dbReference>
<name>A0A8J7KCH8_9BACL</name>
<evidence type="ECO:0000256" key="4">
    <source>
        <dbReference type="RuleBase" id="RU003719"/>
    </source>
</evidence>
<evidence type="ECO:0000313" key="7">
    <source>
        <dbReference type="EMBL" id="MBF4501502.1"/>
    </source>
</evidence>
<reference evidence="7" key="1">
    <citation type="submission" date="2020-11" db="EMBL/GenBank/DDBJ databases">
        <title>Multidrug resistant novel bacterium Savagea serpentis sp. nov., isolated from the scats of a vine snake (Ahaetulla nasuta).</title>
        <authorList>
            <person name="Venkata Ramana V."/>
            <person name="Vikas Patil S."/>
            <person name="Yogita Lugani V."/>
        </authorList>
    </citation>
    <scope>NUCLEOTIDE SEQUENCE</scope>
    <source>
        <strain evidence="7">SN6</strain>
    </source>
</reference>
<dbReference type="InterPro" id="IPR029753">
    <property type="entry name" value="D-isomer_DH_CS"/>
</dbReference>
<dbReference type="SUPFAM" id="SSF52283">
    <property type="entry name" value="Formate/glycerate dehydrogenase catalytic domain-like"/>
    <property type="match status" value="1"/>
</dbReference>
<proteinExistence type="inferred from homology"/>
<dbReference type="Pfam" id="PF02826">
    <property type="entry name" value="2-Hacid_dh_C"/>
    <property type="match status" value="1"/>
</dbReference>
<dbReference type="FunFam" id="3.40.50.720:FF:000462">
    <property type="entry name" value="Glyoxylate reductase (NADP+)"/>
    <property type="match status" value="1"/>
</dbReference>
<dbReference type="CDD" id="cd05301">
    <property type="entry name" value="GDH"/>
    <property type="match status" value="1"/>
</dbReference>
<organism evidence="7 8">
    <name type="scientific">Savagea serpentis</name>
    <dbReference type="NCBI Taxonomy" id="2785297"/>
    <lineage>
        <taxon>Bacteria</taxon>
        <taxon>Bacillati</taxon>
        <taxon>Bacillota</taxon>
        <taxon>Bacilli</taxon>
        <taxon>Bacillales</taxon>
        <taxon>Caryophanaceae</taxon>
        <taxon>Savagea</taxon>
    </lineage>
</organism>
<evidence type="ECO:0000259" key="5">
    <source>
        <dbReference type="Pfam" id="PF00389"/>
    </source>
</evidence>
<dbReference type="EMBL" id="JADKPV010000004">
    <property type="protein sequence ID" value="MBF4501502.1"/>
    <property type="molecule type" value="Genomic_DNA"/>
</dbReference>
<dbReference type="Gene3D" id="3.40.50.720">
    <property type="entry name" value="NAD(P)-binding Rossmann-like Domain"/>
    <property type="match status" value="2"/>
</dbReference>
<dbReference type="RefSeq" id="WP_194562984.1">
    <property type="nucleotide sequence ID" value="NZ_JADKPV010000004.1"/>
</dbReference>
<dbReference type="PANTHER" id="PTHR10996">
    <property type="entry name" value="2-HYDROXYACID DEHYDROGENASE-RELATED"/>
    <property type="match status" value="1"/>
</dbReference>
<gene>
    <name evidence="7" type="ORF">IRY55_09015</name>
</gene>
<sequence length="321" mass="35111">MKSIIYVTRQLDESIVAPLRANHEVIQCDIHNITGTPIEEALQYGERVVALWTALSDQVTSEVMDALPNLKVVANMAVGYNNIDIAAANERGITVTNTPGVLSDTTADLAFGLLMSTARMLPQAEKSLRAGEWSTWEPFGYAGMDIHGASIGIIGMGRIGEALARRAYGFDMDISYHNRTRKEEAEKKYDLTYRSLEDLLKTCQFIAIFAPLTEETNGLLGREELALLRPDAIVINAARGEIIDEDALYDVLKEGKIFGAGLDVYSQEPIDPNHKLLTLPNVVALPHIGSASIATRTKMAEMNVEAILAVLNGETPENIVQ</sequence>
<dbReference type="SUPFAM" id="SSF51735">
    <property type="entry name" value="NAD(P)-binding Rossmann-fold domains"/>
    <property type="match status" value="1"/>
</dbReference>
<evidence type="ECO:0000313" key="8">
    <source>
        <dbReference type="Proteomes" id="UP000622653"/>
    </source>
</evidence>